<name>A0A7D9HK16_PARCT</name>
<comment type="caution">
    <text evidence="1">The sequence shown here is derived from an EMBL/GenBank/DDBJ whole genome shotgun (WGS) entry which is preliminary data.</text>
</comment>
<dbReference type="EMBL" id="CACRXK020000617">
    <property type="protein sequence ID" value="CAB3983460.1"/>
    <property type="molecule type" value="Genomic_DNA"/>
</dbReference>
<gene>
    <name evidence="1" type="ORF">PACLA_8A042966</name>
</gene>
<evidence type="ECO:0000313" key="2">
    <source>
        <dbReference type="Proteomes" id="UP001152795"/>
    </source>
</evidence>
<dbReference type="PROSITE" id="PS00028">
    <property type="entry name" value="ZINC_FINGER_C2H2_1"/>
    <property type="match status" value="1"/>
</dbReference>
<reference evidence="1" key="1">
    <citation type="submission" date="2020-04" db="EMBL/GenBank/DDBJ databases">
        <authorList>
            <person name="Alioto T."/>
            <person name="Alioto T."/>
            <person name="Gomez Garrido J."/>
        </authorList>
    </citation>
    <scope>NUCLEOTIDE SEQUENCE</scope>
    <source>
        <strain evidence="1">A484AB</strain>
    </source>
</reference>
<dbReference type="PROSITE" id="PS50157">
    <property type="entry name" value="ZINC_FINGER_C2H2_2"/>
    <property type="match status" value="1"/>
</dbReference>
<dbReference type="AlphaFoldDB" id="A0A7D9HK16"/>
<organism evidence="1 2">
    <name type="scientific">Paramuricea clavata</name>
    <name type="common">Red gorgonian</name>
    <name type="synonym">Violescent sea-whip</name>
    <dbReference type="NCBI Taxonomy" id="317549"/>
    <lineage>
        <taxon>Eukaryota</taxon>
        <taxon>Metazoa</taxon>
        <taxon>Cnidaria</taxon>
        <taxon>Anthozoa</taxon>
        <taxon>Octocorallia</taxon>
        <taxon>Malacalcyonacea</taxon>
        <taxon>Plexauridae</taxon>
        <taxon>Paramuricea</taxon>
    </lineage>
</organism>
<dbReference type="Proteomes" id="UP001152795">
    <property type="component" value="Unassembled WGS sequence"/>
</dbReference>
<dbReference type="SMART" id="SM00355">
    <property type="entry name" value="ZnF_C2H2"/>
    <property type="match status" value="1"/>
</dbReference>
<sequence length="434" mass="49903">MLCYSILWSHDHERLRRCDQYGEEGMQTMGEMFESGEALAAENEKAELDVLVDVINEHLDYFNEDKDFEKEVEDAVQEIEIPPKHPCPNCTKICKSKGGLTRHIRSKHTLLETNDGKDDNSASTATKPTISKAIVEDLFKKANSKIKDILYGEEIVIICKNLKPSSFCVDVLDKLHGRFIKKSNQDTLVSELYKLLSKEPEKLVDNQPTDKRWSVEQIRIAVNLLFIHLPELLVLATCKSQTSEQTKDIPEVNEREHGPLSYLIGSVISKMFRTSKFRKKSMLESTLTNKEELQDLLQSMKRPDNEYILSLSRGGLWTPCDDLIAIGFEIEKTFRYKTVAHDVTKPIPISELRTNILENPKVKSLWSNIIQECPYLISHDCSKVCLENITFLYLKIRAFSFSRDLINKYRKQNSSNSKKALRKTLQQKSEVNPE</sequence>
<accession>A0A7D9HK16</accession>
<keyword evidence="2" id="KW-1185">Reference proteome</keyword>
<protein>
    <submittedName>
        <fullName evidence="1">Uncharacterized protein LOC111319433</fullName>
    </submittedName>
</protein>
<evidence type="ECO:0000313" key="1">
    <source>
        <dbReference type="EMBL" id="CAB3983460.1"/>
    </source>
</evidence>
<dbReference type="OrthoDB" id="5976291at2759"/>
<proteinExistence type="predicted"/>
<dbReference type="InterPro" id="IPR013087">
    <property type="entry name" value="Znf_C2H2_type"/>
</dbReference>